<evidence type="ECO:0000256" key="3">
    <source>
        <dbReference type="ARBA" id="ARBA00022989"/>
    </source>
</evidence>
<evidence type="ECO:0000256" key="2">
    <source>
        <dbReference type="ARBA" id="ARBA00022692"/>
    </source>
</evidence>
<gene>
    <name evidence="7" type="ORF">NADFUDRAFT_9197</name>
</gene>
<feature type="chain" id="PRO_5009133845" evidence="5">
    <location>
        <begin position="24"/>
        <end position="371"/>
    </location>
</feature>
<keyword evidence="3" id="KW-1133">Transmembrane helix</keyword>
<evidence type="ECO:0000313" key="7">
    <source>
        <dbReference type="EMBL" id="ODQ64975.1"/>
    </source>
</evidence>
<dbReference type="PANTHER" id="PTHR13315:SF4">
    <property type="entry name" value="METALLOPHOSPHOESTERASE, ISOFORM E"/>
    <property type="match status" value="1"/>
</dbReference>
<protein>
    <submittedName>
        <fullName evidence="7">Metallo-dependent phosphatase</fullName>
    </submittedName>
</protein>
<accession>A0A1E3PHT7</accession>
<dbReference type="OrthoDB" id="5977743at2759"/>
<dbReference type="AlphaFoldDB" id="A0A1E3PHT7"/>
<reference evidence="7 8" key="1">
    <citation type="journal article" date="2016" name="Proc. Natl. Acad. Sci. U.S.A.">
        <title>Comparative genomics of biotechnologically important yeasts.</title>
        <authorList>
            <person name="Riley R."/>
            <person name="Haridas S."/>
            <person name="Wolfe K.H."/>
            <person name="Lopes M.R."/>
            <person name="Hittinger C.T."/>
            <person name="Goeker M."/>
            <person name="Salamov A.A."/>
            <person name="Wisecaver J.H."/>
            <person name="Long T.M."/>
            <person name="Calvey C.H."/>
            <person name="Aerts A.L."/>
            <person name="Barry K.W."/>
            <person name="Choi C."/>
            <person name="Clum A."/>
            <person name="Coughlan A.Y."/>
            <person name="Deshpande S."/>
            <person name="Douglass A.P."/>
            <person name="Hanson S.J."/>
            <person name="Klenk H.-P."/>
            <person name="LaButti K.M."/>
            <person name="Lapidus A."/>
            <person name="Lindquist E.A."/>
            <person name="Lipzen A.M."/>
            <person name="Meier-Kolthoff J.P."/>
            <person name="Ohm R.A."/>
            <person name="Otillar R.P."/>
            <person name="Pangilinan J.L."/>
            <person name="Peng Y."/>
            <person name="Rokas A."/>
            <person name="Rosa C.A."/>
            <person name="Scheuner C."/>
            <person name="Sibirny A.A."/>
            <person name="Slot J.C."/>
            <person name="Stielow J.B."/>
            <person name="Sun H."/>
            <person name="Kurtzman C.P."/>
            <person name="Blackwell M."/>
            <person name="Grigoriev I.V."/>
            <person name="Jeffries T.W."/>
        </authorList>
    </citation>
    <scope>NUCLEOTIDE SEQUENCE [LARGE SCALE GENOMIC DNA]</scope>
    <source>
        <strain evidence="7 8">DSM 6958</strain>
    </source>
</reference>
<name>A0A1E3PHT7_9ASCO</name>
<dbReference type="GO" id="GO:0006506">
    <property type="term" value="P:GPI anchor biosynthetic process"/>
    <property type="evidence" value="ECO:0007669"/>
    <property type="project" value="InterPro"/>
</dbReference>
<evidence type="ECO:0000256" key="1">
    <source>
        <dbReference type="ARBA" id="ARBA00004141"/>
    </source>
</evidence>
<organism evidence="7 8">
    <name type="scientific">Nadsonia fulvescens var. elongata DSM 6958</name>
    <dbReference type="NCBI Taxonomy" id="857566"/>
    <lineage>
        <taxon>Eukaryota</taxon>
        <taxon>Fungi</taxon>
        <taxon>Dikarya</taxon>
        <taxon>Ascomycota</taxon>
        <taxon>Saccharomycotina</taxon>
        <taxon>Dipodascomycetes</taxon>
        <taxon>Dipodascales</taxon>
        <taxon>Dipodascales incertae sedis</taxon>
        <taxon>Nadsonia</taxon>
    </lineage>
</organism>
<dbReference type="EMBL" id="KV454410">
    <property type="protein sequence ID" value="ODQ64975.1"/>
    <property type="molecule type" value="Genomic_DNA"/>
</dbReference>
<dbReference type="GO" id="GO:0005783">
    <property type="term" value="C:endoplasmic reticulum"/>
    <property type="evidence" value="ECO:0007669"/>
    <property type="project" value="TreeGrafter"/>
</dbReference>
<feature type="signal peptide" evidence="5">
    <location>
        <begin position="1"/>
        <end position="23"/>
    </location>
</feature>
<dbReference type="InterPro" id="IPR004843">
    <property type="entry name" value="Calcineurin-like_PHP"/>
</dbReference>
<feature type="non-terminal residue" evidence="7">
    <location>
        <position position="1"/>
    </location>
</feature>
<proteinExistence type="predicted"/>
<dbReference type="InterPro" id="IPR033308">
    <property type="entry name" value="PGAP5/Cdc1/Ted1"/>
</dbReference>
<dbReference type="Gene3D" id="3.60.21.10">
    <property type="match status" value="1"/>
</dbReference>
<dbReference type="GO" id="GO:0016787">
    <property type="term" value="F:hydrolase activity"/>
    <property type="evidence" value="ECO:0007669"/>
    <property type="project" value="InterPro"/>
</dbReference>
<evidence type="ECO:0000259" key="6">
    <source>
        <dbReference type="Pfam" id="PF00149"/>
    </source>
</evidence>
<keyword evidence="4" id="KW-0472">Membrane</keyword>
<dbReference type="Proteomes" id="UP000095009">
    <property type="component" value="Unassembled WGS sequence"/>
</dbReference>
<keyword evidence="8" id="KW-1185">Reference proteome</keyword>
<comment type="subcellular location">
    <subcellularLocation>
        <location evidence="1">Membrane</location>
        <topology evidence="1">Multi-pass membrane protein</topology>
    </subcellularLocation>
</comment>
<dbReference type="SUPFAM" id="SSF56300">
    <property type="entry name" value="Metallo-dependent phosphatases"/>
    <property type="match status" value="1"/>
</dbReference>
<evidence type="ECO:0000313" key="8">
    <source>
        <dbReference type="Proteomes" id="UP000095009"/>
    </source>
</evidence>
<sequence>RYRPGHVSVLALLWLSLIYYNERYEVNRTIKSCHWDNWETWNASGSTTANPYRVALVADPQLVDDHTYVGRPRPLLAITRFIVDLYLRKHWVYINQVLKSDSTLFLGDLFDGGRDWDDKVWFEEYERWNGIFGKSSKDVIMSLPGNHDIGYGDTIHPFALERFRSVFGETSQTLDRGNHTFVLLDTISMENKINQTIYEPHYNFMKELGQTTELFPRILLTHVPLYRPPGVSCGAKRESLNPFPLTRGDQYQTVLDSDVSSDVLTNIRPVVIFSGDDHDACHVKHTYQKEQNQSPAIANEYTVKSMSMAMGISRPGIQLLSLNNPSNYLNENAETYQTRVCLMAPPYQPFIRYGELAFLTLIILAVVAYTP</sequence>
<evidence type="ECO:0000256" key="5">
    <source>
        <dbReference type="SAM" id="SignalP"/>
    </source>
</evidence>
<dbReference type="STRING" id="857566.A0A1E3PHT7"/>
<evidence type="ECO:0000256" key="4">
    <source>
        <dbReference type="ARBA" id="ARBA00023136"/>
    </source>
</evidence>
<dbReference type="GO" id="GO:0016020">
    <property type="term" value="C:membrane"/>
    <property type="evidence" value="ECO:0007669"/>
    <property type="project" value="UniProtKB-SubCell"/>
</dbReference>
<dbReference type="Pfam" id="PF00149">
    <property type="entry name" value="Metallophos"/>
    <property type="match status" value="1"/>
</dbReference>
<keyword evidence="2" id="KW-0812">Transmembrane</keyword>
<feature type="domain" description="Calcineurin-like phosphoesterase" evidence="6">
    <location>
        <begin position="93"/>
        <end position="278"/>
    </location>
</feature>
<keyword evidence="5" id="KW-0732">Signal</keyword>
<dbReference type="InterPro" id="IPR029052">
    <property type="entry name" value="Metallo-depent_PP-like"/>
</dbReference>
<feature type="non-terminal residue" evidence="7">
    <location>
        <position position="371"/>
    </location>
</feature>
<dbReference type="PANTHER" id="PTHR13315">
    <property type="entry name" value="METALLO PHOSPHOESTERASE RELATED"/>
    <property type="match status" value="1"/>
</dbReference>